<feature type="non-terminal residue" evidence="1">
    <location>
        <position position="1"/>
    </location>
</feature>
<dbReference type="GO" id="GO:0003676">
    <property type="term" value="F:nucleic acid binding"/>
    <property type="evidence" value="ECO:0007669"/>
    <property type="project" value="InterPro"/>
</dbReference>
<keyword evidence="2" id="KW-1185">Reference proteome</keyword>
<dbReference type="Gene3D" id="3.30.420.10">
    <property type="entry name" value="Ribonuclease H-like superfamily/Ribonuclease H"/>
    <property type="match status" value="1"/>
</dbReference>
<proteinExistence type="predicted"/>
<accession>A0A0L6VCF3</accession>
<dbReference type="EMBL" id="LAVV01006770">
    <property type="protein sequence ID" value="KNZ58379.1"/>
    <property type="molecule type" value="Genomic_DNA"/>
</dbReference>
<name>A0A0L6VCF3_9BASI</name>
<evidence type="ECO:0000313" key="2">
    <source>
        <dbReference type="Proteomes" id="UP000037035"/>
    </source>
</evidence>
<gene>
    <name evidence="1" type="ORF">VP01_193g1</name>
</gene>
<evidence type="ECO:0000313" key="1">
    <source>
        <dbReference type="EMBL" id="KNZ58379.1"/>
    </source>
</evidence>
<dbReference type="AlphaFoldDB" id="A0A0L6VCF3"/>
<dbReference type="CDD" id="cd09276">
    <property type="entry name" value="Rnase_HI_RT_non_LTR"/>
    <property type="match status" value="1"/>
</dbReference>
<dbReference type="SUPFAM" id="SSF53098">
    <property type="entry name" value="Ribonuclease H-like"/>
    <property type="match status" value="1"/>
</dbReference>
<dbReference type="STRING" id="27349.A0A0L6VCF3"/>
<dbReference type="OrthoDB" id="2976650at2759"/>
<dbReference type="Proteomes" id="UP000037035">
    <property type="component" value="Unassembled WGS sequence"/>
</dbReference>
<organism evidence="1 2">
    <name type="scientific">Puccinia sorghi</name>
    <dbReference type="NCBI Taxonomy" id="27349"/>
    <lineage>
        <taxon>Eukaryota</taxon>
        <taxon>Fungi</taxon>
        <taxon>Dikarya</taxon>
        <taxon>Basidiomycota</taxon>
        <taxon>Pucciniomycotina</taxon>
        <taxon>Pucciniomycetes</taxon>
        <taxon>Pucciniales</taxon>
        <taxon>Pucciniaceae</taxon>
        <taxon>Puccinia</taxon>
    </lineage>
</organism>
<protein>
    <submittedName>
        <fullName evidence="1">Uncharacterized protein</fullName>
    </submittedName>
</protein>
<dbReference type="InterPro" id="IPR036397">
    <property type="entry name" value="RNaseH_sf"/>
</dbReference>
<comment type="caution">
    <text evidence="1">The sequence shown here is derived from an EMBL/GenBank/DDBJ whole genome shotgun (WGS) entry which is preliminary data.</text>
</comment>
<dbReference type="InterPro" id="IPR012337">
    <property type="entry name" value="RNaseH-like_sf"/>
</dbReference>
<sequence>LKIIPQLGKPLASPGGGYKIITVVKHHLGMSKEDAVMATKELVTHIAATEGSMAVFTNGSFDLGKGGAGAAVCPQLDLTLSSALVINPFISNHESPQLCVKEAYIFTENKGALQRMPSCNKETSGQYIFAEIRGVLNTLPADLTLHLAWCPGHQGIVGNEAADILAGEATRRNHHPDRRLKAKINKISTLIRQPRQQLRKNAQKAKIKFNWNPHLLLRNPKASPSLANHTEDWPLPFLLNLITSVLLFFRLVNWLCLLYIDPSCDMQLNCLLLWRYSILLKILFHWFKPPFSWGNLTMSHHSNFLSSG</sequence>
<reference evidence="1 2" key="1">
    <citation type="submission" date="2015-08" db="EMBL/GenBank/DDBJ databases">
        <title>Next Generation Sequencing and Analysis of the Genome of Puccinia sorghi L Schw, the Causal Agent of Maize Common Rust.</title>
        <authorList>
            <person name="Rochi L."/>
            <person name="Burguener G."/>
            <person name="Darino M."/>
            <person name="Turjanski A."/>
            <person name="Kreff E."/>
            <person name="Dieguez M.J."/>
            <person name="Sacco F."/>
        </authorList>
    </citation>
    <scope>NUCLEOTIDE SEQUENCE [LARGE SCALE GENOMIC DNA]</scope>
    <source>
        <strain evidence="1 2">RO10H11247</strain>
    </source>
</reference>
<dbReference type="VEuPathDB" id="FungiDB:VP01_193g1"/>